<dbReference type="InterPro" id="IPR013096">
    <property type="entry name" value="Cupin_2"/>
</dbReference>
<evidence type="ECO:0000259" key="2">
    <source>
        <dbReference type="Pfam" id="PF07883"/>
    </source>
</evidence>
<accession>A0A1G6RDQ4</accession>
<reference evidence="4" key="1">
    <citation type="submission" date="2016-10" db="EMBL/GenBank/DDBJ databases">
        <authorList>
            <person name="Varghese N."/>
            <person name="Submissions S."/>
        </authorList>
    </citation>
    <scope>NUCLEOTIDE SEQUENCE [LARGE SCALE GENOMIC DNA]</scope>
    <source>
        <strain evidence="4">CGMCC 4.3516</strain>
    </source>
</reference>
<evidence type="ECO:0000256" key="1">
    <source>
        <dbReference type="SAM" id="SignalP"/>
    </source>
</evidence>
<gene>
    <name evidence="3" type="ORF">SAMN05216270_101444</name>
</gene>
<feature type="domain" description="Cupin type-2" evidence="2">
    <location>
        <begin position="37"/>
        <end position="91"/>
    </location>
</feature>
<keyword evidence="4" id="KW-1185">Reference proteome</keyword>
<dbReference type="STRING" id="58114.SAMN05216270_101444"/>
<dbReference type="AlphaFoldDB" id="A0A1G6RDQ4"/>
<evidence type="ECO:0000313" key="3">
    <source>
        <dbReference type="EMBL" id="SDD02762.1"/>
    </source>
</evidence>
<protein>
    <submittedName>
        <fullName evidence="3">Cupin domain-containing protein</fullName>
    </submittedName>
</protein>
<dbReference type="Gene3D" id="2.60.120.10">
    <property type="entry name" value="Jelly Rolls"/>
    <property type="match status" value="1"/>
</dbReference>
<evidence type="ECO:0000313" key="4">
    <source>
        <dbReference type="Proteomes" id="UP000198949"/>
    </source>
</evidence>
<dbReference type="RefSeq" id="WP_177154742.1">
    <property type="nucleotide sequence ID" value="NZ_FNAD01000001.1"/>
</dbReference>
<name>A0A1G6RDQ4_9ACTN</name>
<dbReference type="EMBL" id="FNAD01000001">
    <property type="protein sequence ID" value="SDD02762.1"/>
    <property type="molecule type" value="Genomic_DNA"/>
</dbReference>
<proteinExistence type="predicted"/>
<dbReference type="InterPro" id="IPR011051">
    <property type="entry name" value="RmlC_Cupin_sf"/>
</dbReference>
<dbReference type="SUPFAM" id="SSF51182">
    <property type="entry name" value="RmlC-like cupins"/>
    <property type="match status" value="1"/>
</dbReference>
<dbReference type="Pfam" id="PF07883">
    <property type="entry name" value="Cupin_2"/>
    <property type="match status" value="1"/>
</dbReference>
<feature type="signal peptide" evidence="1">
    <location>
        <begin position="1"/>
        <end position="28"/>
    </location>
</feature>
<dbReference type="Proteomes" id="UP000198949">
    <property type="component" value="Unassembled WGS sequence"/>
</dbReference>
<keyword evidence="1" id="KW-0732">Signal</keyword>
<feature type="chain" id="PRO_5039421202" evidence="1">
    <location>
        <begin position="29"/>
        <end position="125"/>
    </location>
</feature>
<dbReference type="InterPro" id="IPR014710">
    <property type="entry name" value="RmlC-like_jellyroll"/>
</dbReference>
<organism evidence="3 4">
    <name type="scientific">Glycomyces harbinensis</name>
    <dbReference type="NCBI Taxonomy" id="58114"/>
    <lineage>
        <taxon>Bacteria</taxon>
        <taxon>Bacillati</taxon>
        <taxon>Actinomycetota</taxon>
        <taxon>Actinomycetes</taxon>
        <taxon>Glycomycetales</taxon>
        <taxon>Glycomycetaceae</taxon>
        <taxon>Glycomyces</taxon>
    </lineage>
</organism>
<sequence length="125" mass="12801">MRIVRSTQTRRTATASAVMTTLASPALGAAANPLWRVEAGAGQAGPLHCIDAEQVWTLLEGAATVTVETERADLAAGDTIVIPADLPRQFIPGPDGFAAVVTGPGAMHAYMPGAADAKNPLPWAA</sequence>